<dbReference type="PANTHER" id="PTHR21143">
    <property type="entry name" value="INVERTEBRATE GUSTATORY RECEPTOR"/>
    <property type="match status" value="1"/>
</dbReference>
<gene>
    <name evidence="9" type="ORF">ALC62_05433</name>
</gene>
<feature type="transmembrane region" description="Helical" evidence="8">
    <location>
        <begin position="381"/>
        <end position="400"/>
    </location>
</feature>
<dbReference type="GO" id="GO:0043025">
    <property type="term" value="C:neuronal cell body"/>
    <property type="evidence" value="ECO:0007669"/>
    <property type="project" value="TreeGrafter"/>
</dbReference>
<dbReference type="GO" id="GO:0008049">
    <property type="term" value="P:male courtship behavior"/>
    <property type="evidence" value="ECO:0007669"/>
    <property type="project" value="TreeGrafter"/>
</dbReference>
<keyword evidence="10" id="KW-1185">Reference proteome</keyword>
<dbReference type="GO" id="GO:0005886">
    <property type="term" value="C:plasma membrane"/>
    <property type="evidence" value="ECO:0007669"/>
    <property type="project" value="UniProtKB-SubCell"/>
</dbReference>
<feature type="transmembrane region" description="Helical" evidence="8">
    <location>
        <begin position="151"/>
        <end position="168"/>
    </location>
</feature>
<evidence type="ECO:0000256" key="6">
    <source>
        <dbReference type="ARBA" id="ARBA00023170"/>
    </source>
</evidence>
<keyword evidence="7 8" id="KW-0807">Transducer</keyword>
<feature type="transmembrane region" description="Helical" evidence="8">
    <location>
        <begin position="31"/>
        <end position="49"/>
    </location>
</feature>
<dbReference type="AlphaFoldDB" id="A0A195CT91"/>
<keyword evidence="5 8" id="KW-0472">Membrane</keyword>
<keyword evidence="3 8" id="KW-0812">Transmembrane</keyword>
<evidence type="ECO:0000256" key="3">
    <source>
        <dbReference type="ARBA" id="ARBA00022692"/>
    </source>
</evidence>
<evidence type="ECO:0000256" key="7">
    <source>
        <dbReference type="ARBA" id="ARBA00023224"/>
    </source>
</evidence>
<evidence type="ECO:0000256" key="1">
    <source>
        <dbReference type="ARBA" id="ARBA00004651"/>
    </source>
</evidence>
<comment type="subcellular location">
    <subcellularLocation>
        <location evidence="1 8">Cell membrane</location>
        <topology evidence="1 8">Multi-pass membrane protein</topology>
    </subcellularLocation>
</comment>
<evidence type="ECO:0000256" key="8">
    <source>
        <dbReference type="RuleBase" id="RU363108"/>
    </source>
</evidence>
<feature type="transmembrane region" description="Helical" evidence="8">
    <location>
        <begin position="303"/>
        <end position="323"/>
    </location>
</feature>
<evidence type="ECO:0000313" key="9">
    <source>
        <dbReference type="EMBL" id="KYN03737.1"/>
    </source>
</evidence>
<dbReference type="GO" id="GO:0030425">
    <property type="term" value="C:dendrite"/>
    <property type="evidence" value="ECO:0007669"/>
    <property type="project" value="TreeGrafter"/>
</dbReference>
<protein>
    <recommendedName>
        <fullName evidence="8">Gustatory receptor</fullName>
    </recommendedName>
</protein>
<dbReference type="InterPro" id="IPR013604">
    <property type="entry name" value="7TM_chemorcpt"/>
</dbReference>
<comment type="function">
    <text evidence="8">Gustatory receptor which mediates acceptance or avoidance behavior, depending on its substrates.</text>
</comment>
<reference evidence="9 10" key="1">
    <citation type="submission" date="2016-03" db="EMBL/GenBank/DDBJ databases">
        <title>Cyphomyrmex costatus WGS genome.</title>
        <authorList>
            <person name="Nygaard S."/>
            <person name="Hu H."/>
            <person name="Boomsma J."/>
            <person name="Zhang G."/>
        </authorList>
    </citation>
    <scope>NUCLEOTIDE SEQUENCE [LARGE SCALE GENOMIC DNA]</scope>
    <source>
        <strain evidence="9">MS0001</strain>
        <tissue evidence="9">Whole body</tissue>
    </source>
</reference>
<feature type="transmembrane region" description="Helical" evidence="8">
    <location>
        <begin position="272"/>
        <end position="291"/>
    </location>
</feature>
<proteinExistence type="inferred from homology"/>
<dbReference type="GO" id="GO:0050909">
    <property type="term" value="P:sensory perception of taste"/>
    <property type="evidence" value="ECO:0007669"/>
    <property type="project" value="InterPro"/>
</dbReference>
<sequence>MFSQSQFQGQVEDRKEGRRWRLFHATDFQSLMYPCFMFCRILGIFPYRINASSYETSQPYYILWTVVMCVICFCTLLTVQVVNNSVLFEGRSLRRTFEINAFYIFSGFIVVFTYVWDRPRIRLLQTILNISSGLPLETYRKQSMLIHAKDIIGFIFILIQGSFNLLYLEYPPFVKVFSMYITMFVLQIDMLYMNCICVLKACLKRVNDSLVNLLVMKDKPYSFRCIYYQQKNFFLLMELKALKKQYLIVNDTVRMLNIIFSLHLLASTVVTFARITFFLYYCIVLWQDILYFQLTTLQKQSSYIFFITSILFYFIKTALLVWACETGKNQANKIDVTIHDALNNSNDEQIKDELQLFSLQILHNKRRNIFCAKGLNMDAPLFAALIGNIISYLLILIQILKMSISCNE</sequence>
<evidence type="ECO:0000256" key="4">
    <source>
        <dbReference type="ARBA" id="ARBA00022989"/>
    </source>
</evidence>
<comment type="similarity">
    <text evidence="8">Belongs to the insect chemoreceptor superfamily. Gustatory receptor (GR) family.</text>
</comment>
<keyword evidence="2 8" id="KW-1003">Cell membrane</keyword>
<keyword evidence="4 8" id="KW-1133">Transmembrane helix</keyword>
<comment type="caution">
    <text evidence="8">Lacks conserved residue(s) required for the propagation of feature annotation.</text>
</comment>
<feature type="transmembrane region" description="Helical" evidence="8">
    <location>
        <begin position="99"/>
        <end position="116"/>
    </location>
</feature>
<dbReference type="GO" id="GO:0030424">
    <property type="term" value="C:axon"/>
    <property type="evidence" value="ECO:0007669"/>
    <property type="project" value="TreeGrafter"/>
</dbReference>
<dbReference type="Pfam" id="PF08395">
    <property type="entry name" value="7tm_7"/>
    <property type="match status" value="1"/>
</dbReference>
<dbReference type="EMBL" id="KQ977305">
    <property type="protein sequence ID" value="KYN03737.1"/>
    <property type="molecule type" value="Genomic_DNA"/>
</dbReference>
<name>A0A195CT91_9HYME</name>
<dbReference type="PANTHER" id="PTHR21143:SF133">
    <property type="entry name" value="GUSTATORY AND PHEROMONE RECEPTOR 32A-RELATED"/>
    <property type="match status" value="1"/>
</dbReference>
<dbReference type="STRING" id="456900.A0A195CT91"/>
<organism evidence="9 10">
    <name type="scientific">Cyphomyrmex costatus</name>
    <dbReference type="NCBI Taxonomy" id="456900"/>
    <lineage>
        <taxon>Eukaryota</taxon>
        <taxon>Metazoa</taxon>
        <taxon>Ecdysozoa</taxon>
        <taxon>Arthropoda</taxon>
        <taxon>Hexapoda</taxon>
        <taxon>Insecta</taxon>
        <taxon>Pterygota</taxon>
        <taxon>Neoptera</taxon>
        <taxon>Endopterygota</taxon>
        <taxon>Hymenoptera</taxon>
        <taxon>Apocrita</taxon>
        <taxon>Aculeata</taxon>
        <taxon>Formicoidea</taxon>
        <taxon>Formicidae</taxon>
        <taxon>Myrmicinae</taxon>
        <taxon>Cyphomyrmex</taxon>
    </lineage>
</organism>
<evidence type="ECO:0000256" key="5">
    <source>
        <dbReference type="ARBA" id="ARBA00023136"/>
    </source>
</evidence>
<feature type="transmembrane region" description="Helical" evidence="8">
    <location>
        <begin position="180"/>
        <end position="203"/>
    </location>
</feature>
<evidence type="ECO:0000256" key="2">
    <source>
        <dbReference type="ARBA" id="ARBA00022475"/>
    </source>
</evidence>
<keyword evidence="6 8" id="KW-0675">Receptor</keyword>
<evidence type="ECO:0000313" key="10">
    <source>
        <dbReference type="Proteomes" id="UP000078542"/>
    </source>
</evidence>
<accession>A0A195CT91</accession>
<feature type="transmembrane region" description="Helical" evidence="8">
    <location>
        <begin position="61"/>
        <end position="79"/>
    </location>
</feature>
<dbReference type="GO" id="GO:0007635">
    <property type="term" value="P:chemosensory behavior"/>
    <property type="evidence" value="ECO:0007669"/>
    <property type="project" value="TreeGrafter"/>
</dbReference>
<dbReference type="GO" id="GO:0007165">
    <property type="term" value="P:signal transduction"/>
    <property type="evidence" value="ECO:0007669"/>
    <property type="project" value="UniProtKB-KW"/>
</dbReference>
<dbReference type="Proteomes" id="UP000078542">
    <property type="component" value="Unassembled WGS sequence"/>
</dbReference>